<name>A0A6G1C5L1_9ORYZ</name>
<evidence type="ECO:0000313" key="3">
    <source>
        <dbReference type="EMBL" id="KAF0925745.1"/>
    </source>
</evidence>
<evidence type="ECO:0000256" key="1">
    <source>
        <dbReference type="SAM" id="MobiDB-lite"/>
    </source>
</evidence>
<keyword evidence="4" id="KW-1185">Reference proteome</keyword>
<organism evidence="2 4">
    <name type="scientific">Oryza meyeriana var. granulata</name>
    <dbReference type="NCBI Taxonomy" id="110450"/>
    <lineage>
        <taxon>Eukaryota</taxon>
        <taxon>Viridiplantae</taxon>
        <taxon>Streptophyta</taxon>
        <taxon>Embryophyta</taxon>
        <taxon>Tracheophyta</taxon>
        <taxon>Spermatophyta</taxon>
        <taxon>Magnoliopsida</taxon>
        <taxon>Liliopsida</taxon>
        <taxon>Poales</taxon>
        <taxon>Poaceae</taxon>
        <taxon>BOP clade</taxon>
        <taxon>Oryzoideae</taxon>
        <taxon>Oryzeae</taxon>
        <taxon>Oryzinae</taxon>
        <taxon>Oryza</taxon>
        <taxon>Oryza meyeriana</taxon>
    </lineage>
</organism>
<evidence type="ECO:0000313" key="4">
    <source>
        <dbReference type="Proteomes" id="UP000479710"/>
    </source>
</evidence>
<feature type="region of interest" description="Disordered" evidence="1">
    <location>
        <begin position="65"/>
        <end position="85"/>
    </location>
</feature>
<dbReference type="EMBL" id="SPHZ02000003">
    <property type="protein sequence ID" value="KAF0925745.1"/>
    <property type="molecule type" value="Genomic_DNA"/>
</dbReference>
<sequence>MLRSEDAGGVDKSGSWYFTRVEQVDGVGMYGLEKFIMKSELIKYTWNAELGVIPLSLYASPRLTAHPDSCTEPYGEEGDRGIVDS</sequence>
<dbReference type="AlphaFoldDB" id="A0A6G1C5L1"/>
<evidence type="ECO:0000313" key="2">
    <source>
        <dbReference type="EMBL" id="KAF0895462.1"/>
    </source>
</evidence>
<gene>
    <name evidence="2" type="ORF">E2562_012466</name>
    <name evidence="3" type="ORF">E2562_017302</name>
</gene>
<dbReference type="Proteomes" id="UP000479710">
    <property type="component" value="Unassembled WGS sequence"/>
</dbReference>
<proteinExistence type="predicted"/>
<dbReference type="EMBL" id="SPHZ02000010">
    <property type="protein sequence ID" value="KAF0895462.1"/>
    <property type="molecule type" value="Genomic_DNA"/>
</dbReference>
<reference evidence="2 4" key="1">
    <citation type="submission" date="2019-11" db="EMBL/GenBank/DDBJ databases">
        <title>Whole genome sequence of Oryza granulata.</title>
        <authorList>
            <person name="Li W."/>
        </authorList>
    </citation>
    <scope>NUCLEOTIDE SEQUENCE [LARGE SCALE GENOMIC DNA]</scope>
    <source>
        <strain evidence="4">cv. Menghai</strain>
        <tissue evidence="2">Leaf</tissue>
    </source>
</reference>
<accession>A0A6G1C5L1</accession>
<comment type="caution">
    <text evidence="2">The sequence shown here is derived from an EMBL/GenBank/DDBJ whole genome shotgun (WGS) entry which is preliminary data.</text>
</comment>
<protein>
    <submittedName>
        <fullName evidence="2">Uncharacterized protein</fullName>
    </submittedName>
</protein>